<dbReference type="GO" id="GO:0047527">
    <property type="term" value="F:2,3-dihydroxybenzoate-serine ligase activity"/>
    <property type="evidence" value="ECO:0007669"/>
    <property type="project" value="TreeGrafter"/>
</dbReference>
<dbReference type="InterPro" id="IPR044894">
    <property type="entry name" value="TubC_N_sf"/>
</dbReference>
<dbReference type="GO" id="GO:0043041">
    <property type="term" value="P:amino acid activation for nonribosomal peptide biosynthetic process"/>
    <property type="evidence" value="ECO:0007669"/>
    <property type="project" value="TreeGrafter"/>
</dbReference>
<feature type="domain" description="TubC N-terminal docking" evidence="2">
    <location>
        <begin position="2"/>
        <end position="51"/>
    </location>
</feature>
<dbReference type="GO" id="GO:0009239">
    <property type="term" value="P:enterobactin biosynthetic process"/>
    <property type="evidence" value="ECO:0007669"/>
    <property type="project" value="TreeGrafter"/>
</dbReference>
<dbReference type="SUPFAM" id="SSF52777">
    <property type="entry name" value="CoA-dependent acyltransferases"/>
    <property type="match status" value="2"/>
</dbReference>
<evidence type="ECO:0000259" key="2">
    <source>
        <dbReference type="Pfam" id="PF18563"/>
    </source>
</evidence>
<dbReference type="InterPro" id="IPR023213">
    <property type="entry name" value="CAT-like_dom_sf"/>
</dbReference>
<dbReference type="GO" id="GO:0031177">
    <property type="term" value="F:phosphopantetheine binding"/>
    <property type="evidence" value="ECO:0007669"/>
    <property type="project" value="TreeGrafter"/>
</dbReference>
<evidence type="ECO:0008006" key="5">
    <source>
        <dbReference type="Google" id="ProtNLM"/>
    </source>
</evidence>
<organism evidence="3 4">
    <name type="scientific">Chryseosolibacter histidini</name>
    <dbReference type="NCBI Taxonomy" id="2782349"/>
    <lineage>
        <taxon>Bacteria</taxon>
        <taxon>Pseudomonadati</taxon>
        <taxon>Bacteroidota</taxon>
        <taxon>Cytophagia</taxon>
        <taxon>Cytophagales</taxon>
        <taxon>Chryseotaleaceae</taxon>
        <taxon>Chryseosolibacter</taxon>
    </lineage>
</organism>
<dbReference type="Proteomes" id="UP001319200">
    <property type="component" value="Unassembled WGS sequence"/>
</dbReference>
<comment type="caution">
    <text evidence="3">The sequence shown here is derived from an EMBL/GenBank/DDBJ whole genome shotgun (WGS) entry which is preliminary data.</text>
</comment>
<dbReference type="AlphaFoldDB" id="A0AAP2DKA1"/>
<dbReference type="EMBL" id="JAHESF010000001">
    <property type="protein sequence ID" value="MBT1695429.1"/>
    <property type="molecule type" value="Genomic_DNA"/>
</dbReference>
<dbReference type="Pfam" id="PF00668">
    <property type="entry name" value="Condensation"/>
    <property type="match status" value="1"/>
</dbReference>
<accession>A0AAP2DKA1</accession>
<dbReference type="Gene3D" id="3.30.559.10">
    <property type="entry name" value="Chloramphenicol acetyltransferase-like domain"/>
    <property type="match status" value="1"/>
</dbReference>
<dbReference type="Gene3D" id="1.10.10.1830">
    <property type="entry name" value="Non-ribosomal peptide synthase, adenylation domain"/>
    <property type="match status" value="1"/>
</dbReference>
<dbReference type="InterPro" id="IPR041464">
    <property type="entry name" value="TubC_N"/>
</dbReference>
<dbReference type="GO" id="GO:0005829">
    <property type="term" value="C:cytosol"/>
    <property type="evidence" value="ECO:0007669"/>
    <property type="project" value="TreeGrafter"/>
</dbReference>
<name>A0AAP2DKA1_9BACT</name>
<proteinExistence type="predicted"/>
<dbReference type="InterPro" id="IPR001242">
    <property type="entry name" value="Condensation_dom"/>
</dbReference>
<reference evidence="3 4" key="1">
    <citation type="submission" date="2021-05" db="EMBL/GenBank/DDBJ databases">
        <title>A Polyphasic approach of four new species of the genus Ohtaekwangia: Ohtaekwangia histidinii sp. nov., Ohtaekwangia cretensis sp. nov., Ohtaekwangia indiensis sp. nov., Ohtaekwangia reichenbachii sp. nov. from diverse environment.</title>
        <authorList>
            <person name="Octaviana S."/>
        </authorList>
    </citation>
    <scope>NUCLEOTIDE SEQUENCE [LARGE SCALE GENOMIC DNA]</scope>
    <source>
        <strain evidence="3 4">PWU4</strain>
    </source>
</reference>
<dbReference type="Gene3D" id="3.30.559.30">
    <property type="entry name" value="Nonribosomal peptide synthetase, condensation domain"/>
    <property type="match status" value="1"/>
</dbReference>
<protein>
    <recommendedName>
        <fullName evidence="5">Condensation domain-containing protein</fullName>
    </recommendedName>
</protein>
<evidence type="ECO:0000313" key="3">
    <source>
        <dbReference type="EMBL" id="MBT1695429.1"/>
    </source>
</evidence>
<gene>
    <name evidence="3" type="ORF">KK083_00985</name>
</gene>
<dbReference type="Pfam" id="PF18563">
    <property type="entry name" value="TubC_N"/>
    <property type="match status" value="1"/>
</dbReference>
<dbReference type="RefSeq" id="WP_254159284.1">
    <property type="nucleotide sequence ID" value="NZ_JAHESF010000001.1"/>
</dbReference>
<keyword evidence="4" id="KW-1185">Reference proteome</keyword>
<sequence>MEELISRLKRSGVTIRVIENNLKLQLPQGFADQRIIDEVRTHKEELITYIQTVLLSEPGLASEETSSDNIRIPPQAEYPATERQHSEWEYTLNTKNYSGNISCSFIFDTLDYEILKQSVLALMKQHEGLRTTFSYSGNTLTQVIHDHHKFKLPIALIDFSSEMPDADALSENYESFVSARLDLCTGPPFKVVVAKMRDRQYVLVLVIAHIIADDLSLEILKKDFIHCYENFSKGRAPQLPVLDFQMKEFALWEKTFNASKTGSQNLAYWKRELVAGIGELPIIKSGTEDNAAIHQFFLDAGRLHKIKSKYDNESLFFIACLYLWLYVTFQQSQFVLGMPFLCRDREKLEGVVGYLISGIYLKVSIKENDTFSTLFDTVVQQYTQALSHRYYARRALDFNADPYCVAYYNNVTHIRKDEMFDVRNLKTTGAAHTPFYPVRFDISHFTNGWLVSCHYRRSVLDKELDFSAIDQFMQIVDKTLEAPDSPLHVSWSAVRKR</sequence>
<evidence type="ECO:0000313" key="4">
    <source>
        <dbReference type="Proteomes" id="UP001319200"/>
    </source>
</evidence>
<evidence type="ECO:0000259" key="1">
    <source>
        <dbReference type="Pfam" id="PF00668"/>
    </source>
</evidence>
<dbReference type="PANTHER" id="PTHR45527">
    <property type="entry name" value="NONRIBOSOMAL PEPTIDE SYNTHETASE"/>
    <property type="match status" value="1"/>
</dbReference>
<dbReference type="GO" id="GO:0009366">
    <property type="term" value="C:enterobactin synthetase complex"/>
    <property type="evidence" value="ECO:0007669"/>
    <property type="project" value="TreeGrafter"/>
</dbReference>
<dbReference type="PANTHER" id="PTHR45527:SF1">
    <property type="entry name" value="FATTY ACID SYNTHASE"/>
    <property type="match status" value="1"/>
</dbReference>
<feature type="domain" description="Condensation" evidence="1">
    <location>
        <begin position="75"/>
        <end position="487"/>
    </location>
</feature>